<evidence type="ECO:0000256" key="2">
    <source>
        <dbReference type="ARBA" id="ARBA00022737"/>
    </source>
</evidence>
<proteinExistence type="predicted"/>
<dbReference type="STRING" id="1081109.A0A167Y2F1"/>
<dbReference type="AlphaFoldDB" id="A0A167Y2F1"/>
<feature type="repeat" description="RPEL" evidence="4">
    <location>
        <begin position="29"/>
        <end position="54"/>
    </location>
</feature>
<feature type="region of interest" description="Disordered" evidence="5">
    <location>
        <begin position="1"/>
        <end position="39"/>
    </location>
</feature>
<keyword evidence="3" id="KW-0539">Nucleus</keyword>
<dbReference type="PANTHER" id="PTHR22793">
    <property type="entry name" value="MYOCARDIN-RELATED TRANSCRIPTION FACTOR-RELATED"/>
    <property type="match status" value="1"/>
</dbReference>
<dbReference type="PROSITE" id="PS51073">
    <property type="entry name" value="RPEL"/>
    <property type="match status" value="2"/>
</dbReference>
<dbReference type="GO" id="GO:0003713">
    <property type="term" value="F:transcription coactivator activity"/>
    <property type="evidence" value="ECO:0007669"/>
    <property type="project" value="TreeGrafter"/>
</dbReference>
<comment type="subcellular location">
    <subcellularLocation>
        <location evidence="1">Nucleus</location>
    </subcellularLocation>
</comment>
<feature type="region of interest" description="Disordered" evidence="5">
    <location>
        <begin position="75"/>
        <end position="135"/>
    </location>
</feature>
<organism evidence="6 7">
    <name type="scientific">Moelleriella libera RCEF 2490</name>
    <dbReference type="NCBI Taxonomy" id="1081109"/>
    <lineage>
        <taxon>Eukaryota</taxon>
        <taxon>Fungi</taxon>
        <taxon>Dikarya</taxon>
        <taxon>Ascomycota</taxon>
        <taxon>Pezizomycotina</taxon>
        <taxon>Sordariomycetes</taxon>
        <taxon>Hypocreomycetidae</taxon>
        <taxon>Hypocreales</taxon>
        <taxon>Clavicipitaceae</taxon>
        <taxon>Moelleriella</taxon>
    </lineage>
</organism>
<feature type="repeat" description="RPEL" evidence="4">
    <location>
        <begin position="73"/>
        <end position="98"/>
    </location>
</feature>
<dbReference type="InterPro" id="IPR043451">
    <property type="entry name" value="Myocardin-like"/>
</dbReference>
<name>A0A167Y2F1_9HYPO</name>
<keyword evidence="2" id="KW-0677">Repeat</keyword>
<reference evidence="6 7" key="1">
    <citation type="journal article" date="2016" name="Genome Biol. Evol.">
        <title>Divergent and convergent evolution of fungal pathogenicity.</title>
        <authorList>
            <person name="Shang Y."/>
            <person name="Xiao G."/>
            <person name="Zheng P."/>
            <person name="Cen K."/>
            <person name="Zhan S."/>
            <person name="Wang C."/>
        </authorList>
    </citation>
    <scope>NUCLEOTIDE SEQUENCE [LARGE SCALE GENOMIC DNA]</scope>
    <source>
        <strain evidence="6 7">RCEF 2490</strain>
    </source>
</reference>
<evidence type="ECO:0000256" key="5">
    <source>
        <dbReference type="SAM" id="MobiDB-lite"/>
    </source>
</evidence>
<comment type="caution">
    <text evidence="6">The sequence shown here is derived from an EMBL/GenBank/DDBJ whole genome shotgun (WGS) entry which is preliminary data.</text>
</comment>
<protein>
    <submittedName>
        <fullName evidence="6">RPEL repeat protein</fullName>
    </submittedName>
</protein>
<dbReference type="OrthoDB" id="197676at2759"/>
<gene>
    <name evidence="6" type="ORF">AAL_07007</name>
</gene>
<dbReference type="InterPro" id="IPR004018">
    <property type="entry name" value="RPEL_repeat"/>
</dbReference>
<dbReference type="Gene3D" id="6.10.150.10">
    <property type="match status" value="1"/>
</dbReference>
<sequence>MSSSAQEITEVSVDDTSIASARPDASRKNSLENHLLHRPHRTELVDRNILPASLAAPGLIANQKELERNMLEDRLNDKLSHRPSPEDLVKGGVLHEDPRVTEGGNVEAVEEEHAKREGGSSSTITFKKSSESLVL</sequence>
<dbReference type="Proteomes" id="UP000078544">
    <property type="component" value="Unassembled WGS sequence"/>
</dbReference>
<dbReference type="Pfam" id="PF02755">
    <property type="entry name" value="RPEL"/>
    <property type="match status" value="2"/>
</dbReference>
<evidence type="ECO:0000313" key="7">
    <source>
        <dbReference type="Proteomes" id="UP000078544"/>
    </source>
</evidence>
<evidence type="ECO:0000256" key="1">
    <source>
        <dbReference type="ARBA" id="ARBA00004123"/>
    </source>
</evidence>
<feature type="compositionally biased region" description="Basic and acidic residues" evidence="5">
    <location>
        <begin position="75"/>
        <end position="100"/>
    </location>
</feature>
<dbReference type="GO" id="GO:0005634">
    <property type="term" value="C:nucleus"/>
    <property type="evidence" value="ECO:0007669"/>
    <property type="project" value="UniProtKB-SubCell"/>
</dbReference>
<keyword evidence="7" id="KW-1185">Reference proteome</keyword>
<feature type="compositionally biased region" description="Polar residues" evidence="5">
    <location>
        <begin position="1"/>
        <end position="19"/>
    </location>
</feature>
<evidence type="ECO:0000313" key="6">
    <source>
        <dbReference type="EMBL" id="KZZ90781.1"/>
    </source>
</evidence>
<dbReference type="PANTHER" id="PTHR22793:SF12">
    <property type="entry name" value="MYOCARDIN-RELATED TRANSCRIPTION FACTOR, ISOFORM H"/>
    <property type="match status" value="1"/>
</dbReference>
<evidence type="ECO:0000256" key="4">
    <source>
        <dbReference type="PROSITE-ProRule" id="PRU00401"/>
    </source>
</evidence>
<dbReference type="GO" id="GO:0045944">
    <property type="term" value="P:positive regulation of transcription by RNA polymerase II"/>
    <property type="evidence" value="ECO:0007669"/>
    <property type="project" value="TreeGrafter"/>
</dbReference>
<dbReference type="SMART" id="SM00707">
    <property type="entry name" value="RPEL"/>
    <property type="match status" value="2"/>
</dbReference>
<feature type="compositionally biased region" description="Basic and acidic residues" evidence="5">
    <location>
        <begin position="24"/>
        <end position="39"/>
    </location>
</feature>
<evidence type="ECO:0000256" key="3">
    <source>
        <dbReference type="ARBA" id="ARBA00023242"/>
    </source>
</evidence>
<dbReference type="EMBL" id="AZGY01000020">
    <property type="protein sequence ID" value="KZZ90781.1"/>
    <property type="molecule type" value="Genomic_DNA"/>
</dbReference>
<accession>A0A167Y2F1</accession>